<evidence type="ECO:0000313" key="2">
    <source>
        <dbReference type="EMBL" id="PIN02048.1"/>
    </source>
</evidence>
<dbReference type="EMBL" id="NKXS01006096">
    <property type="protein sequence ID" value="PIN02048.1"/>
    <property type="molecule type" value="Genomic_DNA"/>
</dbReference>
<evidence type="ECO:0000313" key="3">
    <source>
        <dbReference type="Proteomes" id="UP000231279"/>
    </source>
</evidence>
<dbReference type="InterPro" id="IPR046796">
    <property type="entry name" value="Transposase_32_dom"/>
</dbReference>
<dbReference type="OrthoDB" id="1714944at2759"/>
<keyword evidence="3" id="KW-1185">Reference proteome</keyword>
<dbReference type="Pfam" id="PF20167">
    <property type="entry name" value="Transposase_32"/>
    <property type="match status" value="1"/>
</dbReference>
<name>A0A2G9G9R6_9LAMI</name>
<dbReference type="AlphaFoldDB" id="A0A2G9G9R6"/>
<reference evidence="3" key="1">
    <citation type="journal article" date="2018" name="Gigascience">
        <title>Genome assembly of the Pink Ipe (Handroanthus impetiginosus, Bignoniaceae), a highly valued, ecologically keystone Neotropical timber forest tree.</title>
        <authorList>
            <person name="Silva-Junior O.B."/>
            <person name="Grattapaglia D."/>
            <person name="Novaes E."/>
            <person name="Collevatti R.G."/>
        </authorList>
    </citation>
    <scope>NUCLEOTIDE SEQUENCE [LARGE SCALE GENOMIC DNA]</scope>
    <source>
        <strain evidence="3">cv. UFG-1</strain>
    </source>
</reference>
<accession>A0A2G9G9R6</accession>
<proteinExistence type="predicted"/>
<protein>
    <recommendedName>
        <fullName evidence="1">Putative plant transposon protein domain-containing protein</fullName>
    </recommendedName>
</protein>
<organism evidence="2 3">
    <name type="scientific">Handroanthus impetiginosus</name>
    <dbReference type="NCBI Taxonomy" id="429701"/>
    <lineage>
        <taxon>Eukaryota</taxon>
        <taxon>Viridiplantae</taxon>
        <taxon>Streptophyta</taxon>
        <taxon>Embryophyta</taxon>
        <taxon>Tracheophyta</taxon>
        <taxon>Spermatophyta</taxon>
        <taxon>Magnoliopsida</taxon>
        <taxon>eudicotyledons</taxon>
        <taxon>Gunneridae</taxon>
        <taxon>Pentapetalae</taxon>
        <taxon>asterids</taxon>
        <taxon>lamiids</taxon>
        <taxon>Lamiales</taxon>
        <taxon>Bignoniaceae</taxon>
        <taxon>Crescentiina</taxon>
        <taxon>Tabebuia alliance</taxon>
        <taxon>Handroanthus</taxon>
    </lineage>
</organism>
<gene>
    <name evidence="2" type="ORF">CDL12_25440</name>
</gene>
<dbReference type="Proteomes" id="UP000231279">
    <property type="component" value="Unassembled WGS sequence"/>
</dbReference>
<feature type="domain" description="Putative plant transposon protein" evidence="1">
    <location>
        <begin position="51"/>
        <end position="195"/>
    </location>
</feature>
<comment type="caution">
    <text evidence="2">The sequence shown here is derived from an EMBL/GenBank/DDBJ whole genome shotgun (WGS) entry which is preliminary data.</text>
</comment>
<sequence length="322" mass="36797">MAPKAKRAWRDSSHSHDKRRFVSKSAAERYHNGLVGKVPIVEHEFEKVLCNASEHKNFKCLVRGHEVPFDSTSINEFYNITPIELAEYENFCEKGVDYDELTRTLCPQEYVSFKSNCLDKVAKIWLWFIFARMLPTSHSGEVTADRTLLLYCIMTGKVIDIGKIISDSIIQSANSTRDGLWFLSLITKLCTRAGVKWDKNEELIFSRNLIDNTTMLRILNATYDEATGSQLYVPRPIPGLVKKLSVQEHRINVESTVDYIIDYMGALARSLGELSRVVYNHIGIEKDKIPEFELLSPPQHPLPGHLKSEDEEQYLLSCPNLT</sequence>
<evidence type="ECO:0000259" key="1">
    <source>
        <dbReference type="Pfam" id="PF20167"/>
    </source>
</evidence>